<evidence type="ECO:0000256" key="2">
    <source>
        <dbReference type="ARBA" id="ARBA00022729"/>
    </source>
</evidence>
<sequence length="604" mass="66008">MREGGYIRGFVRSFEVLLLRSESRLVIVHEADMVSAISTSVLAAALLQGAWAQTSAPNCTSTFTPLTASSYIASLNPGWNLGNTLDAVETEGSWNNPPVVPATFDSIKASGFAGIRLPVTWAYHFTSQSPDWTVDPKWLQRVEDVVDMVTARNMSVLVNVHHDSWVWADITKGDANLTQIEERFYKLWYQIGTKLACKGSKVGFEPINELPGTTAVHGEETNKLNNIFLQAINDAGGHNPQRVVTLVGSGEDGVKTSQWFKKPDAKFKNPWAIQYHYYSPYDFIFSAWGKTTWGSDADKASLEADLAAVRGNFTDIPLVIGEWDASSVPTETAARWKYFDFFIRTAAKYNTATILWDNGADHFNRGISQWRDPTVLAILMNAAKGQVNSLPDSATGSDTAQWSSAYAYHKVGTPVTDISLPYLFNGNTLSSVTNGKTGKKLSKGGDYAVAGTNVTLKAAFLKKIITSNTTGSLANLTLAFNHGAPLNLDILQYDTPKLGATTSSLPATSADLLIPVSWAGQNRPATVRAIKSDGSILIDDWTQWLGPLQQGRMTYSGQWDWDGSNVILRAAVLDAVRSAGKTTTFTLEFYPREPTNVANYTITV</sequence>
<evidence type="ECO:0000313" key="12">
    <source>
        <dbReference type="EMBL" id="KAF2691594.1"/>
    </source>
</evidence>
<dbReference type="Gene3D" id="3.20.20.80">
    <property type="entry name" value="Glycosidases"/>
    <property type="match status" value="1"/>
</dbReference>
<keyword evidence="6 9" id="KW-0326">Glycosidase</keyword>
<dbReference type="InterPro" id="IPR017853">
    <property type="entry name" value="GH"/>
</dbReference>
<accession>A0A6G1JM21</accession>
<dbReference type="PANTHER" id="PTHR31297">
    <property type="entry name" value="GLUCAN ENDO-1,6-BETA-GLUCOSIDASE B"/>
    <property type="match status" value="1"/>
</dbReference>
<evidence type="ECO:0000256" key="4">
    <source>
        <dbReference type="ARBA" id="ARBA00023001"/>
    </source>
</evidence>
<dbReference type="PANTHER" id="PTHR31297:SF41">
    <property type="entry name" value="ENDOGLUCANASE, PUTATIVE (AFU_ORTHOLOGUE AFUA_5G01830)-RELATED"/>
    <property type="match status" value="1"/>
</dbReference>
<dbReference type="GO" id="GO:0030245">
    <property type="term" value="P:cellulose catabolic process"/>
    <property type="evidence" value="ECO:0007669"/>
    <property type="project" value="UniProtKB-KW"/>
</dbReference>
<keyword evidence="13" id="KW-1185">Reference proteome</keyword>
<dbReference type="InterPro" id="IPR050386">
    <property type="entry name" value="Glycosyl_hydrolase_5"/>
</dbReference>
<dbReference type="InterPro" id="IPR016282">
    <property type="entry name" value="Glyco_hydro_5_endoGlcnase_B"/>
</dbReference>
<dbReference type="FunFam" id="3.20.20.80:FF:000152">
    <property type="entry name" value="Extracellular endoglucanase"/>
    <property type="match status" value="1"/>
</dbReference>
<dbReference type="GO" id="GO:0005576">
    <property type="term" value="C:extracellular region"/>
    <property type="evidence" value="ECO:0007669"/>
    <property type="project" value="TreeGrafter"/>
</dbReference>
<comment type="similarity">
    <text evidence="1 9">Belongs to the glycosyl hydrolase 5 (cellulase A) family.</text>
</comment>
<dbReference type="Pfam" id="PF03442">
    <property type="entry name" value="CBM_X2"/>
    <property type="match status" value="1"/>
</dbReference>
<dbReference type="Gene3D" id="2.60.40.10">
    <property type="entry name" value="Immunoglobulins"/>
    <property type="match status" value="1"/>
</dbReference>
<dbReference type="UniPathway" id="UPA00164"/>
<dbReference type="SUPFAM" id="SSF81296">
    <property type="entry name" value="E set domains"/>
    <property type="match status" value="1"/>
</dbReference>
<dbReference type="Pfam" id="PF00150">
    <property type="entry name" value="Cellulase"/>
    <property type="match status" value="1"/>
</dbReference>
<keyword evidence="8" id="KW-0624">Polysaccharide degradation</keyword>
<evidence type="ECO:0000256" key="9">
    <source>
        <dbReference type="RuleBase" id="RU361153"/>
    </source>
</evidence>
<evidence type="ECO:0000259" key="11">
    <source>
        <dbReference type="Pfam" id="PF03442"/>
    </source>
</evidence>
<dbReference type="AlphaFoldDB" id="A0A6G1JM21"/>
<reference evidence="12" key="1">
    <citation type="journal article" date="2020" name="Stud. Mycol.">
        <title>101 Dothideomycetes genomes: a test case for predicting lifestyles and emergence of pathogens.</title>
        <authorList>
            <person name="Haridas S."/>
            <person name="Albert R."/>
            <person name="Binder M."/>
            <person name="Bloem J."/>
            <person name="Labutti K."/>
            <person name="Salamov A."/>
            <person name="Andreopoulos B."/>
            <person name="Baker S."/>
            <person name="Barry K."/>
            <person name="Bills G."/>
            <person name="Bluhm B."/>
            <person name="Cannon C."/>
            <person name="Castanera R."/>
            <person name="Culley D."/>
            <person name="Daum C."/>
            <person name="Ezra D."/>
            <person name="Gonzalez J."/>
            <person name="Henrissat B."/>
            <person name="Kuo A."/>
            <person name="Liang C."/>
            <person name="Lipzen A."/>
            <person name="Lutzoni F."/>
            <person name="Magnuson J."/>
            <person name="Mondo S."/>
            <person name="Nolan M."/>
            <person name="Ohm R."/>
            <person name="Pangilinan J."/>
            <person name="Park H.-J."/>
            <person name="Ramirez L."/>
            <person name="Alfaro M."/>
            <person name="Sun H."/>
            <person name="Tritt A."/>
            <person name="Yoshinaga Y."/>
            <person name="Zwiers L.-H."/>
            <person name="Turgeon B."/>
            <person name="Goodwin S."/>
            <person name="Spatafora J."/>
            <person name="Crous P."/>
            <person name="Grigoriev I."/>
        </authorList>
    </citation>
    <scope>NUCLEOTIDE SEQUENCE</scope>
    <source>
        <strain evidence="12">CBS 122367</strain>
    </source>
</reference>
<feature type="non-terminal residue" evidence="12">
    <location>
        <position position="604"/>
    </location>
</feature>
<name>A0A6G1JM21_9PLEO</name>
<keyword evidence="4" id="KW-0136">Cellulose degradation</keyword>
<dbReference type="PIRSF" id="PIRSF001043">
    <property type="entry name" value="Endoglucanase_B"/>
    <property type="match status" value="1"/>
</dbReference>
<keyword evidence="2" id="KW-0732">Signal</keyword>
<keyword evidence="5" id="KW-0119">Carbohydrate metabolism</keyword>
<dbReference type="InterPro" id="IPR014756">
    <property type="entry name" value="Ig_E-set"/>
</dbReference>
<evidence type="ECO:0000256" key="7">
    <source>
        <dbReference type="ARBA" id="ARBA00023316"/>
    </source>
</evidence>
<evidence type="ECO:0000256" key="6">
    <source>
        <dbReference type="ARBA" id="ARBA00023295"/>
    </source>
</evidence>
<evidence type="ECO:0000256" key="5">
    <source>
        <dbReference type="ARBA" id="ARBA00023277"/>
    </source>
</evidence>
<evidence type="ECO:0000259" key="10">
    <source>
        <dbReference type="Pfam" id="PF00150"/>
    </source>
</evidence>
<dbReference type="InterPro" id="IPR005102">
    <property type="entry name" value="Carbo-bd_X2"/>
</dbReference>
<evidence type="ECO:0000256" key="3">
    <source>
        <dbReference type="ARBA" id="ARBA00022801"/>
    </source>
</evidence>
<organism evidence="12 13">
    <name type="scientific">Lentithecium fluviatile CBS 122367</name>
    <dbReference type="NCBI Taxonomy" id="1168545"/>
    <lineage>
        <taxon>Eukaryota</taxon>
        <taxon>Fungi</taxon>
        <taxon>Dikarya</taxon>
        <taxon>Ascomycota</taxon>
        <taxon>Pezizomycotina</taxon>
        <taxon>Dothideomycetes</taxon>
        <taxon>Pleosporomycetidae</taxon>
        <taxon>Pleosporales</taxon>
        <taxon>Massarineae</taxon>
        <taxon>Lentitheciaceae</taxon>
        <taxon>Lentithecium</taxon>
    </lineage>
</organism>
<dbReference type="Proteomes" id="UP000799291">
    <property type="component" value="Unassembled WGS sequence"/>
</dbReference>
<proteinExistence type="inferred from homology"/>
<dbReference type="OrthoDB" id="412536at2759"/>
<dbReference type="GO" id="GO:0008422">
    <property type="term" value="F:beta-glucosidase activity"/>
    <property type="evidence" value="ECO:0007669"/>
    <property type="project" value="TreeGrafter"/>
</dbReference>
<evidence type="ECO:0000256" key="1">
    <source>
        <dbReference type="ARBA" id="ARBA00005641"/>
    </source>
</evidence>
<dbReference type="InterPro" id="IPR013783">
    <property type="entry name" value="Ig-like_fold"/>
</dbReference>
<keyword evidence="7" id="KW-0961">Cell wall biogenesis/degradation</keyword>
<dbReference type="GO" id="GO:0005978">
    <property type="term" value="P:glycogen biosynthetic process"/>
    <property type="evidence" value="ECO:0007669"/>
    <property type="project" value="UniProtKB-UniPathway"/>
</dbReference>
<dbReference type="GO" id="GO:0071555">
    <property type="term" value="P:cell wall organization"/>
    <property type="evidence" value="ECO:0007669"/>
    <property type="project" value="UniProtKB-KW"/>
</dbReference>
<dbReference type="SUPFAM" id="SSF51445">
    <property type="entry name" value="(Trans)glycosidases"/>
    <property type="match status" value="1"/>
</dbReference>
<dbReference type="GO" id="GO:0009986">
    <property type="term" value="C:cell surface"/>
    <property type="evidence" value="ECO:0007669"/>
    <property type="project" value="TreeGrafter"/>
</dbReference>
<gene>
    <name evidence="12" type="ORF">K458DRAFT_325064</name>
</gene>
<keyword evidence="3 9" id="KW-0378">Hydrolase</keyword>
<protein>
    <submittedName>
        <fullName evidence="12">Glycoside hydrolase family 5 protein</fullName>
    </submittedName>
</protein>
<feature type="domain" description="Carbohydrate binding X2" evidence="11">
    <location>
        <begin position="403"/>
        <end position="490"/>
    </location>
</feature>
<evidence type="ECO:0000256" key="8">
    <source>
        <dbReference type="ARBA" id="ARBA00023326"/>
    </source>
</evidence>
<evidence type="ECO:0000313" key="13">
    <source>
        <dbReference type="Proteomes" id="UP000799291"/>
    </source>
</evidence>
<dbReference type="InterPro" id="IPR001547">
    <property type="entry name" value="Glyco_hydro_5"/>
</dbReference>
<feature type="domain" description="Glycoside hydrolase family 5" evidence="10">
    <location>
        <begin position="88"/>
        <end position="360"/>
    </location>
</feature>
<dbReference type="EMBL" id="MU005569">
    <property type="protein sequence ID" value="KAF2691594.1"/>
    <property type="molecule type" value="Genomic_DNA"/>
</dbReference>